<dbReference type="Gene3D" id="3.40.50.10190">
    <property type="entry name" value="BRCT domain"/>
    <property type="match status" value="2"/>
</dbReference>
<dbReference type="PANTHER" id="PTHR33480:SF1">
    <property type="entry name" value="TYR RECOMBINASE DOMAIN-CONTAINING PROTEIN"/>
    <property type="match status" value="1"/>
</dbReference>
<dbReference type="InterPro" id="IPR001357">
    <property type="entry name" value="BRCT_dom"/>
</dbReference>
<reference evidence="3" key="1">
    <citation type="submission" date="2022-08" db="UniProtKB">
        <authorList>
            <consortium name="EnsemblMetazoa"/>
        </authorList>
    </citation>
    <scope>IDENTIFICATION</scope>
    <source>
        <strain evidence="3">05x7-T-G4-1.051#20</strain>
    </source>
</reference>
<protein>
    <recommendedName>
        <fullName evidence="2">BRCT domain-containing protein</fullName>
    </recommendedName>
</protein>
<feature type="region of interest" description="Disordered" evidence="1">
    <location>
        <begin position="382"/>
        <end position="419"/>
    </location>
</feature>
<organism evidence="3 4">
    <name type="scientific">Magallana gigas</name>
    <name type="common">Pacific oyster</name>
    <name type="synonym">Crassostrea gigas</name>
    <dbReference type="NCBI Taxonomy" id="29159"/>
    <lineage>
        <taxon>Eukaryota</taxon>
        <taxon>Metazoa</taxon>
        <taxon>Spiralia</taxon>
        <taxon>Lophotrochozoa</taxon>
        <taxon>Mollusca</taxon>
        <taxon>Bivalvia</taxon>
        <taxon>Autobranchia</taxon>
        <taxon>Pteriomorphia</taxon>
        <taxon>Ostreida</taxon>
        <taxon>Ostreoidea</taxon>
        <taxon>Ostreidae</taxon>
        <taxon>Magallana</taxon>
    </lineage>
</organism>
<dbReference type="AlphaFoldDB" id="A0A8W8IRX6"/>
<evidence type="ECO:0000256" key="1">
    <source>
        <dbReference type="SAM" id="MobiDB-lite"/>
    </source>
</evidence>
<dbReference type="PANTHER" id="PTHR33480">
    <property type="entry name" value="SET DOMAIN-CONTAINING PROTEIN-RELATED"/>
    <property type="match status" value="1"/>
</dbReference>
<feature type="compositionally biased region" description="Basic and acidic residues" evidence="1">
    <location>
        <begin position="22"/>
        <end position="33"/>
    </location>
</feature>
<evidence type="ECO:0000313" key="4">
    <source>
        <dbReference type="Proteomes" id="UP000005408"/>
    </source>
</evidence>
<feature type="compositionally biased region" description="Acidic residues" evidence="1">
    <location>
        <begin position="402"/>
        <end position="419"/>
    </location>
</feature>
<dbReference type="Pfam" id="PF16589">
    <property type="entry name" value="BRCT_2"/>
    <property type="match status" value="1"/>
</dbReference>
<keyword evidence="4" id="KW-1185">Reference proteome</keyword>
<evidence type="ECO:0000259" key="2">
    <source>
        <dbReference type="PROSITE" id="PS50172"/>
    </source>
</evidence>
<proteinExistence type="predicted"/>
<sequence>MEDTSRIDPPFLNSASCGQVAGKEDIQVEDTSRIDPPFLNSSSCGQVAAEDDIEMEDTSRIDPSFLNSASCGQVADGEDTQLEDTSRIDPPFLNSTSGGQVAGPCSCIAEEDNGTTGSQLDDIHIIVSGKSTLAEKREICKFFRFFKEVAKRHMKFSKTITHVVMITDSKNFICDRTMKYIQGIAHGCWVLSSEWLYKSLEAGFLLPEEKYVIRGDTVSGEEAIGPRNPMSASEAATGVLQAMSIYLHGFNERSKISREEVEDLIYCSGGQLLNSLSPNLSNAVMLTSEETMEDVSELDFKYFCCCKQIYGISTTTLSWLMDCIAEQKLHSPSDYLAAGDVEKRANEDTPNNENSAWIPKRDDGDIGEDSEEMQCYEEDGAYAYDDSDENTEDPGWIPGKSDEDDDGKNNEDNDITETEDLVGAFVVGMREKNKQDIAQDWIPGTSEEDDDNDDDFENEVVVPNIGVTCNNKILLQMARQTTKGRSAKQNICYYCEKPYSRISRHLIQVHNKEMEIAKILSFPKKSKERKTLWKEIVNKGNYKHNYDVMKNGNGEKVPKYRPRNTTNNPEPENCFSSYAPCEFCLGSYKKTDPWKYQKNCELKSSEKRSKANPIQMGKLLLPIVGTSKGFYENIFIKMRDDAVKLEIQKDPLVLQFAERLYEKNGANLHQHQYISQRLRELRRLLIQLKSDQTEITSIRTAINPINWDTLIHGIKTLAGLDEKKNTYKTPSLPLKLGHSLSKCAKILKTNAIIEENDADRKIADNFLTLYQSDWEERISAHALATLHDEKFNKPLLVPLAEDVVPLYKCCIPERKFEEWSR</sequence>
<dbReference type="InterPro" id="IPR036420">
    <property type="entry name" value="BRCT_dom_sf"/>
</dbReference>
<dbReference type="EnsemblMetazoa" id="G1516.1">
    <property type="protein sequence ID" value="G1516.1:cds"/>
    <property type="gene ID" value="G1516"/>
</dbReference>
<name>A0A8W8IRX6_MAGGI</name>
<dbReference type="PROSITE" id="PS50172">
    <property type="entry name" value="BRCT"/>
    <property type="match status" value="2"/>
</dbReference>
<accession>A0A8W8IRX6</accession>
<feature type="region of interest" description="Disordered" evidence="1">
    <location>
        <begin position="1"/>
        <end position="44"/>
    </location>
</feature>
<feature type="domain" description="BRCT" evidence="2">
    <location>
        <begin position="235"/>
        <end position="337"/>
    </location>
</feature>
<feature type="domain" description="BRCT" evidence="2">
    <location>
        <begin position="115"/>
        <end position="213"/>
    </location>
</feature>
<feature type="region of interest" description="Disordered" evidence="1">
    <location>
        <begin position="345"/>
        <end position="368"/>
    </location>
</feature>
<dbReference type="Proteomes" id="UP000005408">
    <property type="component" value="Unassembled WGS sequence"/>
</dbReference>
<feature type="region of interest" description="Disordered" evidence="1">
    <location>
        <begin position="77"/>
        <end position="99"/>
    </location>
</feature>
<dbReference type="Pfam" id="PF00533">
    <property type="entry name" value="BRCT"/>
    <property type="match status" value="1"/>
</dbReference>
<evidence type="ECO:0000313" key="3">
    <source>
        <dbReference type="EnsemblMetazoa" id="G1516.1:cds"/>
    </source>
</evidence>
<dbReference type="SUPFAM" id="SSF52113">
    <property type="entry name" value="BRCT domain"/>
    <property type="match status" value="2"/>
</dbReference>
<dbReference type="SMART" id="SM00292">
    <property type="entry name" value="BRCT"/>
    <property type="match status" value="2"/>
</dbReference>
<feature type="compositionally biased region" description="Acidic residues" evidence="1">
    <location>
        <begin position="382"/>
        <end position="392"/>
    </location>
</feature>